<feature type="signal peptide" evidence="1">
    <location>
        <begin position="1"/>
        <end position="19"/>
    </location>
</feature>
<reference evidence="2 4" key="2">
    <citation type="journal article" date="2013" name="Nature">
        <title>Insights into bilaterian evolution from three spiralian genomes.</title>
        <authorList>
            <person name="Simakov O."/>
            <person name="Marletaz F."/>
            <person name="Cho S.J."/>
            <person name="Edsinger-Gonzales E."/>
            <person name="Havlak P."/>
            <person name="Hellsten U."/>
            <person name="Kuo D.H."/>
            <person name="Larsson T."/>
            <person name="Lv J."/>
            <person name="Arendt D."/>
            <person name="Savage R."/>
            <person name="Osoegawa K."/>
            <person name="de Jong P."/>
            <person name="Grimwood J."/>
            <person name="Chapman J.A."/>
            <person name="Shapiro H."/>
            <person name="Aerts A."/>
            <person name="Otillar R.P."/>
            <person name="Terry A.Y."/>
            <person name="Boore J.L."/>
            <person name="Grigoriev I.V."/>
            <person name="Lindberg D.R."/>
            <person name="Seaver E.C."/>
            <person name="Weisblat D.A."/>
            <person name="Putnam N.H."/>
            <person name="Rokhsar D.S."/>
        </authorList>
    </citation>
    <scope>NUCLEOTIDE SEQUENCE</scope>
</reference>
<dbReference type="EMBL" id="KB096023">
    <property type="protein sequence ID" value="ESO08876.1"/>
    <property type="molecule type" value="Genomic_DNA"/>
</dbReference>
<proteinExistence type="predicted"/>
<dbReference type="Proteomes" id="UP000015101">
    <property type="component" value="Unassembled WGS sequence"/>
</dbReference>
<evidence type="ECO:0000313" key="3">
    <source>
        <dbReference type="EnsemblMetazoa" id="HelroP168794"/>
    </source>
</evidence>
<dbReference type="KEGG" id="hro:HELRODRAFT_168794"/>
<accession>T1F0Z3</accession>
<keyword evidence="4" id="KW-1185">Reference proteome</keyword>
<evidence type="ECO:0000256" key="1">
    <source>
        <dbReference type="SAM" id="SignalP"/>
    </source>
</evidence>
<dbReference type="InParanoid" id="T1F0Z3"/>
<dbReference type="RefSeq" id="XP_009012898.1">
    <property type="nucleotide sequence ID" value="XM_009014650.1"/>
</dbReference>
<dbReference type="EMBL" id="AMQM01003093">
    <property type="status" value="NOT_ANNOTATED_CDS"/>
    <property type="molecule type" value="Genomic_DNA"/>
</dbReference>
<name>T1F0Z3_HELRO</name>
<dbReference type="HOGENOM" id="CLU_770039_0_0_1"/>
<protein>
    <recommendedName>
        <fullName evidence="5">WSC domain-containing protein</fullName>
    </recommendedName>
</protein>
<dbReference type="CTD" id="20202493"/>
<reference evidence="4" key="1">
    <citation type="submission" date="2012-12" db="EMBL/GenBank/DDBJ databases">
        <authorList>
            <person name="Hellsten U."/>
            <person name="Grimwood J."/>
            <person name="Chapman J.A."/>
            <person name="Shapiro H."/>
            <person name="Aerts A."/>
            <person name="Otillar R.P."/>
            <person name="Terry A.Y."/>
            <person name="Boore J.L."/>
            <person name="Simakov O."/>
            <person name="Marletaz F."/>
            <person name="Cho S.-J."/>
            <person name="Edsinger-Gonzales E."/>
            <person name="Havlak P."/>
            <person name="Kuo D.-H."/>
            <person name="Larsson T."/>
            <person name="Lv J."/>
            <person name="Arendt D."/>
            <person name="Savage R."/>
            <person name="Osoegawa K."/>
            <person name="de Jong P."/>
            <person name="Lindberg D.R."/>
            <person name="Seaver E.C."/>
            <person name="Weisblat D.A."/>
            <person name="Putnam N.H."/>
            <person name="Grigoriev I.V."/>
            <person name="Rokhsar D.S."/>
        </authorList>
    </citation>
    <scope>NUCLEOTIDE SEQUENCE</scope>
</reference>
<evidence type="ECO:0000313" key="2">
    <source>
        <dbReference type="EMBL" id="ESO08876.1"/>
    </source>
</evidence>
<dbReference type="GeneID" id="20202493"/>
<dbReference type="AlphaFoldDB" id="T1F0Z3"/>
<dbReference type="EnsemblMetazoa" id="HelroT168794">
    <property type="protein sequence ID" value="HelroP168794"/>
    <property type="gene ID" value="HelroG168794"/>
</dbReference>
<evidence type="ECO:0000313" key="4">
    <source>
        <dbReference type="Proteomes" id="UP000015101"/>
    </source>
</evidence>
<organism evidence="3 4">
    <name type="scientific">Helobdella robusta</name>
    <name type="common">Californian leech</name>
    <dbReference type="NCBI Taxonomy" id="6412"/>
    <lineage>
        <taxon>Eukaryota</taxon>
        <taxon>Metazoa</taxon>
        <taxon>Spiralia</taxon>
        <taxon>Lophotrochozoa</taxon>
        <taxon>Annelida</taxon>
        <taxon>Clitellata</taxon>
        <taxon>Hirudinea</taxon>
        <taxon>Rhynchobdellida</taxon>
        <taxon>Glossiphoniidae</taxon>
        <taxon>Helobdella</taxon>
    </lineage>
</organism>
<sequence>MSSLPILVILCLLFESALNKPSRDVASGKLVTNVGSGETLVQLTDPDNSNGSYAYNFGEELLVHLLNKFYITSFVLLSPGSFPSGVVATLKSDLPGYSDCRTDSSAVRSGNTLLADFMEVTMFLGCFLNVVVVAGSRTTVGSVNECRTACSFSDKVALKVSYLITTANEFVTETEHGCHDPPPASFLKRITGTSCMSFCSENGYYFRHVDRGACFCGSYLPPDVRLLACKATDSETIRIHHVPPPSCSSSLPNSLCQGCSRDYIPPECLLKRCVTMVNRHCHYDNLGALGPVTSQPCQKSQILELGVCNPVNESQNYEIVNIAYRKVVLNLHTETVRILNFDFVPSFLGYITSFDNADFL</sequence>
<evidence type="ECO:0008006" key="5">
    <source>
        <dbReference type="Google" id="ProtNLM"/>
    </source>
</evidence>
<gene>
    <name evidence="3" type="primary">20202493</name>
    <name evidence="2" type="ORF">HELRODRAFT_168794</name>
</gene>
<reference evidence="3" key="3">
    <citation type="submission" date="2015-06" db="UniProtKB">
        <authorList>
            <consortium name="EnsemblMetazoa"/>
        </authorList>
    </citation>
    <scope>IDENTIFICATION</scope>
</reference>
<keyword evidence="1" id="KW-0732">Signal</keyword>
<feature type="chain" id="PRO_5010980156" description="WSC domain-containing protein" evidence="1">
    <location>
        <begin position="20"/>
        <end position="360"/>
    </location>
</feature>